<dbReference type="EMBL" id="CAJOBA010058662">
    <property type="protein sequence ID" value="CAF4309975.1"/>
    <property type="molecule type" value="Genomic_DNA"/>
</dbReference>
<feature type="non-terminal residue" evidence="3">
    <location>
        <position position="1"/>
    </location>
</feature>
<accession>A0A8S2UDZ0</accession>
<dbReference type="EMBL" id="CAJNOK010036511">
    <property type="protein sequence ID" value="CAF1523160.1"/>
    <property type="molecule type" value="Genomic_DNA"/>
</dbReference>
<gene>
    <name evidence="2" type="ORF">OVA965_LOCUS37881</name>
    <name evidence="3" type="ORF">TMI583_LOCUS39007</name>
</gene>
<protein>
    <recommendedName>
        <fullName evidence="1">Tryptophanyl-tRNA synthetase</fullName>
    </recommendedName>
</protein>
<dbReference type="Gene3D" id="3.40.50.620">
    <property type="entry name" value="HUPs"/>
    <property type="match status" value="1"/>
</dbReference>
<dbReference type="Proteomes" id="UP000677228">
    <property type="component" value="Unassembled WGS sequence"/>
</dbReference>
<feature type="non-terminal residue" evidence="3">
    <location>
        <position position="125"/>
    </location>
</feature>
<dbReference type="GO" id="GO:0004830">
    <property type="term" value="F:tryptophan-tRNA ligase activity"/>
    <property type="evidence" value="ECO:0007669"/>
    <property type="project" value="InterPro"/>
</dbReference>
<dbReference type="PRINTS" id="PR01039">
    <property type="entry name" value="TRNASYNTHTRP"/>
</dbReference>
<proteinExistence type="predicted"/>
<dbReference type="GO" id="GO:0006436">
    <property type="term" value="P:tryptophanyl-tRNA aminoacylation"/>
    <property type="evidence" value="ECO:0007669"/>
    <property type="project" value="InterPro"/>
</dbReference>
<organism evidence="3 4">
    <name type="scientific">Didymodactylos carnosus</name>
    <dbReference type="NCBI Taxonomy" id="1234261"/>
    <lineage>
        <taxon>Eukaryota</taxon>
        <taxon>Metazoa</taxon>
        <taxon>Spiralia</taxon>
        <taxon>Gnathifera</taxon>
        <taxon>Rotifera</taxon>
        <taxon>Eurotatoria</taxon>
        <taxon>Bdelloidea</taxon>
        <taxon>Philodinida</taxon>
        <taxon>Philodinidae</taxon>
        <taxon>Didymodactylos</taxon>
    </lineage>
</organism>
<dbReference type="InterPro" id="IPR002306">
    <property type="entry name" value="Trp-tRNA-ligase"/>
</dbReference>
<dbReference type="SUPFAM" id="SSF52374">
    <property type="entry name" value="Nucleotidylyl transferase"/>
    <property type="match status" value="1"/>
</dbReference>
<evidence type="ECO:0000313" key="4">
    <source>
        <dbReference type="Proteomes" id="UP000682733"/>
    </source>
</evidence>
<reference evidence="3" key="1">
    <citation type="submission" date="2021-02" db="EMBL/GenBank/DDBJ databases">
        <authorList>
            <person name="Nowell W R."/>
        </authorList>
    </citation>
    <scope>NUCLEOTIDE SEQUENCE</scope>
</reference>
<evidence type="ECO:0000256" key="1">
    <source>
        <dbReference type="ARBA" id="ARBA00030268"/>
    </source>
</evidence>
<evidence type="ECO:0000313" key="2">
    <source>
        <dbReference type="EMBL" id="CAF1523160.1"/>
    </source>
</evidence>
<sequence>WLQDVFDVPLVIQMTDDEKFLWKDLTVDEAKRLVHENAKDIIACGFDKEKTFIFSNFEFMTVQISTKISAKYKTIFEFKGTDSIGKIVFPAVQAAPAISTSFPFIFDSKQIAQPLPCLIPCAIDQ</sequence>
<dbReference type="InterPro" id="IPR014729">
    <property type="entry name" value="Rossmann-like_a/b/a_fold"/>
</dbReference>
<dbReference type="PANTHER" id="PTHR10055:SF1">
    <property type="entry name" value="TRYPTOPHAN--TRNA LIGASE, CYTOPLASMIC"/>
    <property type="match status" value="1"/>
</dbReference>
<dbReference type="GO" id="GO:0005524">
    <property type="term" value="F:ATP binding"/>
    <property type="evidence" value="ECO:0007669"/>
    <property type="project" value="InterPro"/>
</dbReference>
<dbReference type="Proteomes" id="UP000682733">
    <property type="component" value="Unassembled WGS sequence"/>
</dbReference>
<dbReference type="PANTHER" id="PTHR10055">
    <property type="entry name" value="TRYPTOPHANYL-TRNA SYNTHETASE"/>
    <property type="match status" value="1"/>
</dbReference>
<name>A0A8S2UDZ0_9BILA</name>
<comment type="caution">
    <text evidence="3">The sequence shown here is derived from an EMBL/GenBank/DDBJ whole genome shotgun (WGS) entry which is preliminary data.</text>
</comment>
<evidence type="ECO:0000313" key="3">
    <source>
        <dbReference type="EMBL" id="CAF4309975.1"/>
    </source>
</evidence>
<dbReference type="GO" id="GO:0005737">
    <property type="term" value="C:cytoplasm"/>
    <property type="evidence" value="ECO:0007669"/>
    <property type="project" value="TreeGrafter"/>
</dbReference>
<dbReference type="AlphaFoldDB" id="A0A8S2UDZ0"/>